<dbReference type="OrthoDB" id="1132102at2"/>
<name>A0A372NT08_9SPHI</name>
<gene>
    <name evidence="1" type="ORF">D0C36_13280</name>
</gene>
<evidence type="ECO:0000313" key="2">
    <source>
        <dbReference type="Proteomes" id="UP000264217"/>
    </source>
</evidence>
<protein>
    <submittedName>
        <fullName evidence="1">Thiamine pyrophosphokinase</fullName>
    </submittedName>
</protein>
<keyword evidence="1" id="KW-0808">Transferase</keyword>
<sequence length="190" mass="21152">MSSHHIVREKQEPALLVLSLRDFSEELLGQLLEWSPTVITIPDVAEQLAAYEIKVDIIIADAAPADMQSDVKLIPQNNQTQVSAAMTYLTNKGYPAVNVVTRDVTLSDFEPYINSINVVIYSTRQKIYPVTSGFSKWKPANENVGILSVYSNLETTGLSREIEDAFVTTADGFFSLKFAEPFVFISEDID</sequence>
<keyword evidence="1" id="KW-0418">Kinase</keyword>
<dbReference type="AlphaFoldDB" id="A0A372NT08"/>
<dbReference type="RefSeq" id="WP_117392106.1">
    <property type="nucleotide sequence ID" value="NZ_QWDC01000002.1"/>
</dbReference>
<comment type="caution">
    <text evidence="1">The sequence shown here is derived from an EMBL/GenBank/DDBJ whole genome shotgun (WGS) entry which is preliminary data.</text>
</comment>
<dbReference type="Proteomes" id="UP000264217">
    <property type="component" value="Unassembled WGS sequence"/>
</dbReference>
<evidence type="ECO:0000313" key="1">
    <source>
        <dbReference type="EMBL" id="RFZ92396.1"/>
    </source>
</evidence>
<proteinExistence type="predicted"/>
<keyword evidence="2" id="KW-1185">Reference proteome</keyword>
<dbReference type="GO" id="GO:0016301">
    <property type="term" value="F:kinase activity"/>
    <property type="evidence" value="ECO:0007669"/>
    <property type="project" value="UniProtKB-KW"/>
</dbReference>
<reference evidence="1 2" key="1">
    <citation type="submission" date="2018-08" db="EMBL/GenBank/DDBJ databases">
        <title>Mucilaginibacter sp. MYSH2.</title>
        <authorList>
            <person name="Seo T."/>
        </authorList>
    </citation>
    <scope>NUCLEOTIDE SEQUENCE [LARGE SCALE GENOMIC DNA]</scope>
    <source>
        <strain evidence="1 2">MYSH2</strain>
    </source>
</reference>
<dbReference type="EMBL" id="QWDC01000002">
    <property type="protein sequence ID" value="RFZ92396.1"/>
    <property type="molecule type" value="Genomic_DNA"/>
</dbReference>
<organism evidence="1 2">
    <name type="scientific">Mucilaginibacter conchicola</name>
    <dbReference type="NCBI Taxonomy" id="2303333"/>
    <lineage>
        <taxon>Bacteria</taxon>
        <taxon>Pseudomonadati</taxon>
        <taxon>Bacteroidota</taxon>
        <taxon>Sphingobacteriia</taxon>
        <taxon>Sphingobacteriales</taxon>
        <taxon>Sphingobacteriaceae</taxon>
        <taxon>Mucilaginibacter</taxon>
    </lineage>
</organism>
<accession>A0A372NT08</accession>